<feature type="compositionally biased region" description="Low complexity" evidence="12">
    <location>
        <begin position="649"/>
        <end position="658"/>
    </location>
</feature>
<evidence type="ECO:0000256" key="1">
    <source>
        <dbReference type="ARBA" id="ARBA00004236"/>
    </source>
</evidence>
<evidence type="ECO:0000256" key="9">
    <source>
        <dbReference type="ARBA" id="ARBA00023176"/>
    </source>
</evidence>
<feature type="binding site" evidence="11">
    <location>
        <position position="53"/>
    </location>
    <ligand>
        <name>a 1,2-diacyl-sn-glycero-3-phospho-(1D-myo-inositol-3,4,5-trisphosphate)</name>
        <dbReference type="ChEBI" id="CHEBI:57836"/>
    </ligand>
</feature>
<dbReference type="InterPro" id="IPR003164">
    <property type="entry name" value="Clathrin_a-adaptin_app_sub_C"/>
</dbReference>
<evidence type="ECO:0000256" key="4">
    <source>
        <dbReference type="ARBA" id="ARBA00022448"/>
    </source>
</evidence>
<dbReference type="InterPro" id="IPR013041">
    <property type="entry name" value="Clathrin_app_Ig-like_sf"/>
</dbReference>
<dbReference type="FunFam" id="3.30.310.10:FF:000004">
    <property type="entry name" value="AP-2 complex subunit alpha"/>
    <property type="match status" value="1"/>
</dbReference>
<keyword evidence="6 10" id="KW-0254">Endocytosis</keyword>
<keyword evidence="8 10" id="KW-0472">Membrane</keyword>
<name>A0A8P4KRW9_DICLA</name>
<dbReference type="AlphaFoldDB" id="A0A8P4KRW9"/>
<dbReference type="GeneTree" id="ENSGT00950000182838"/>
<reference evidence="14" key="2">
    <citation type="submission" date="2025-09" db="UniProtKB">
        <authorList>
            <consortium name="Ensembl"/>
        </authorList>
    </citation>
    <scope>IDENTIFICATION</scope>
</reference>
<evidence type="ECO:0000256" key="6">
    <source>
        <dbReference type="ARBA" id="ARBA00022583"/>
    </source>
</evidence>
<dbReference type="InterPro" id="IPR002553">
    <property type="entry name" value="Clathrin/coatomer_adapt-like_N"/>
</dbReference>
<feature type="binding site" evidence="11">
    <location>
        <begin position="11"/>
        <end position="12"/>
    </location>
    <ligand>
        <name>a 1,2-diacyl-sn-glycero-3-phospho-(1D-myo-inositol-3,4,5-trisphosphate)</name>
        <dbReference type="ChEBI" id="CHEBI:57836"/>
    </ligand>
</feature>
<dbReference type="Ensembl" id="ENSDLAT00005079717.1">
    <property type="protein sequence ID" value="ENSDLAP00005083487.1"/>
    <property type="gene ID" value="ENSDLAG00005004882.2"/>
</dbReference>
<evidence type="ECO:0000256" key="7">
    <source>
        <dbReference type="ARBA" id="ARBA00022927"/>
    </source>
</evidence>
<evidence type="ECO:0000259" key="13">
    <source>
        <dbReference type="SMART" id="SM00809"/>
    </source>
</evidence>
<feature type="domain" description="Clathrin adaptor alpha/beta/gamma-adaptin appendage Ig-like subdomain" evidence="13">
    <location>
        <begin position="705"/>
        <end position="821"/>
    </location>
</feature>
<dbReference type="FunFam" id="2.60.40.1230:FF:000003">
    <property type="entry name" value="AP-2 complex subunit alpha"/>
    <property type="match status" value="1"/>
</dbReference>
<dbReference type="Gene3D" id="2.60.40.1230">
    <property type="match status" value="1"/>
</dbReference>
<reference evidence="14" key="1">
    <citation type="submission" date="2025-08" db="UniProtKB">
        <authorList>
            <consortium name="Ensembl"/>
        </authorList>
    </citation>
    <scope>IDENTIFICATION</scope>
</reference>
<dbReference type="Pfam" id="PF02296">
    <property type="entry name" value="Alpha_adaptin_C"/>
    <property type="match status" value="1"/>
</dbReference>
<dbReference type="InterPro" id="IPR008152">
    <property type="entry name" value="Clathrin_a/b/g-adaptin_app_Ig"/>
</dbReference>
<dbReference type="SUPFAM" id="SSF48371">
    <property type="entry name" value="ARM repeat"/>
    <property type="match status" value="1"/>
</dbReference>
<dbReference type="SMART" id="SM00809">
    <property type="entry name" value="Alpha_adaptinC2"/>
    <property type="match status" value="1"/>
</dbReference>
<dbReference type="Pfam" id="PF01602">
    <property type="entry name" value="Adaptin_N"/>
    <property type="match status" value="1"/>
</dbReference>
<comment type="subcellular location">
    <subcellularLocation>
        <location evidence="1">Cell membrane</location>
    </subcellularLocation>
    <subcellularLocation>
        <location evidence="2">Membrane</location>
        <location evidence="2">Coated pit</location>
        <topology evidence="2">Peripheral membrane protein</topology>
        <orientation evidence="2">Cytoplasmic side</orientation>
    </subcellularLocation>
</comment>
<keyword evidence="9 10" id="KW-0168">Coated pit</keyword>
<dbReference type="InterPro" id="IPR017104">
    <property type="entry name" value="AP2_complex_asu"/>
</dbReference>
<feature type="region of interest" description="Disordered" evidence="12">
    <location>
        <begin position="624"/>
        <end position="658"/>
    </location>
</feature>
<feature type="binding site" evidence="11">
    <location>
        <begin position="57"/>
        <end position="61"/>
    </location>
    <ligand>
        <name>a 1,2-diacyl-sn-glycero-3-phospho-(1D-myo-inositol-3,4,5-trisphosphate)</name>
        <dbReference type="ChEBI" id="CHEBI:57836"/>
    </ligand>
</feature>
<evidence type="ECO:0000256" key="11">
    <source>
        <dbReference type="PIRSR" id="PIRSR037091-1"/>
    </source>
</evidence>
<keyword evidence="4 10" id="KW-0813">Transport</keyword>
<proteinExistence type="inferred from homology"/>
<dbReference type="GO" id="GO:0072583">
    <property type="term" value="P:clathrin-dependent endocytosis"/>
    <property type="evidence" value="ECO:0007669"/>
    <property type="project" value="InterPro"/>
</dbReference>
<comment type="subunit">
    <text evidence="10">Adaptor protein complex 2 (AP-2) is a heterotetramer composed of two large adaptins (alpha-type subunit AP2A1 or AP2A2 and beta-type subunit AP2B1), a medium adaptin (mu-type subunit AP2M1) and a small adaptin (sigma-type subunit AP2S1).</text>
</comment>
<dbReference type="Gene3D" id="1.25.10.10">
    <property type="entry name" value="Leucine-rich Repeat Variant"/>
    <property type="match status" value="1"/>
</dbReference>
<evidence type="ECO:0000313" key="15">
    <source>
        <dbReference type="Proteomes" id="UP000694389"/>
    </source>
</evidence>
<evidence type="ECO:0000256" key="8">
    <source>
        <dbReference type="ARBA" id="ARBA00023136"/>
    </source>
</evidence>
<dbReference type="InterPro" id="IPR011989">
    <property type="entry name" value="ARM-like"/>
</dbReference>
<evidence type="ECO:0000256" key="5">
    <source>
        <dbReference type="ARBA" id="ARBA00022475"/>
    </source>
</evidence>
<dbReference type="GO" id="GO:0030122">
    <property type="term" value="C:AP-2 adaptor complex"/>
    <property type="evidence" value="ECO:0007669"/>
    <property type="project" value="InterPro"/>
</dbReference>
<keyword evidence="7 10" id="KW-0653">Protein transport</keyword>
<dbReference type="InterPro" id="IPR009028">
    <property type="entry name" value="Coatomer/calthrin_app_sub_C"/>
</dbReference>
<keyword evidence="15" id="KW-1185">Reference proteome</keyword>
<feature type="binding site" evidence="11">
    <location>
        <position position="43"/>
    </location>
    <ligand>
        <name>a 1,2-diacyl-sn-glycero-3-phospho-(1D-myo-inositol-3,4,5-trisphosphate)</name>
        <dbReference type="ChEBI" id="CHEBI:57836"/>
    </ligand>
</feature>
<dbReference type="PIRSF" id="PIRSF037091">
    <property type="entry name" value="AP2_complex_alpha"/>
    <property type="match status" value="1"/>
</dbReference>
<accession>A0A8P4KRW9</accession>
<dbReference type="FunFam" id="1.25.10.10:FF:000020">
    <property type="entry name" value="AP-2 complex subunit alpha"/>
    <property type="match status" value="1"/>
</dbReference>
<dbReference type="SUPFAM" id="SSF49348">
    <property type="entry name" value="Clathrin adaptor appendage domain"/>
    <property type="match status" value="1"/>
</dbReference>
<keyword evidence="5" id="KW-1003">Cell membrane</keyword>
<evidence type="ECO:0000313" key="14">
    <source>
        <dbReference type="Ensembl" id="ENSDLAP00005083487.1"/>
    </source>
</evidence>
<comment type="function">
    <text evidence="10">Component of the adaptor protein complex 2 (AP-2). Adaptor protein complexes function in protein transport via transport vesicles in different membrane traffic pathways. Adaptor protein complexes are vesicle coat components and appear to be involved in cargo selection and vesicle formation. AP-2 is involved in clathrin-dependent endocytosis in which cargo proteins are incorporated into vesicles surrounded by clathrin (clathrin-coated vesicles, CCVs) which are destined for fusion with the early endosome. The clathrin lattice serves as a mechanical scaffold but is itself unable to bind directly to membrane components. Clathrin-associated adaptor protein (AP) complexes which can bind directly to both the clathrin lattice and to the lipid and protein components of membranes are considered to be the major clathrin adaptors contributing the CCV formation. AP-2 also serves as a cargo receptor to selectively sort the membrane proteins involved in receptor-mediated endocytosis. AP-2 seems to play a role in the recycling of synaptic vesicle membranes from the presynaptic surface. AP-2 recognizes Y-X-X-[FILMV] (Y-X-X-Phi) and [ED]-X-X-X-L-[LI] endocytosis signal motifs within the cytosolic tails of transmembrane cargo molecules. AP-2 may also play a role in maintaining normal post-endocytic trafficking through the ARF6-regulated, non-clathrin pathway. The AP-2 alpha subunit binds polyphosphoinositide-containing lipids, positioning AP-2 on the membrane. The AP-2 alpha subunit acts via its C-terminal appendage domain as a scaffolding platform for endocytic accessory proteins. The AP-2 alpha and AP-2 sigma subunits are thought to contribute to the recognition of the [ED]-X-X-X-L-[LI] motif.</text>
</comment>
<evidence type="ECO:0000256" key="2">
    <source>
        <dbReference type="ARBA" id="ARBA00004277"/>
    </source>
</evidence>
<dbReference type="InterPro" id="IPR050840">
    <property type="entry name" value="Adaptor_Complx_Large_Subunit"/>
</dbReference>
<dbReference type="Pfam" id="PF02883">
    <property type="entry name" value="Alpha_adaptinC2"/>
    <property type="match status" value="1"/>
</dbReference>
<protein>
    <recommendedName>
        <fullName evidence="10">AP-2 complex subunit alpha</fullName>
    </recommendedName>
</protein>
<dbReference type="GO" id="GO:0035615">
    <property type="term" value="F:clathrin adaptor activity"/>
    <property type="evidence" value="ECO:0007669"/>
    <property type="project" value="InterPro"/>
</dbReference>
<dbReference type="PANTHER" id="PTHR22780">
    <property type="entry name" value="ADAPTIN, ALPHA/GAMMA/EPSILON"/>
    <property type="match status" value="1"/>
</dbReference>
<comment type="similarity">
    <text evidence="3 10">Belongs to the adaptor complexes large subunit family.</text>
</comment>
<evidence type="ECO:0000256" key="10">
    <source>
        <dbReference type="PIRNR" id="PIRNR037091"/>
    </source>
</evidence>
<sequence>MPAVSKGDGMRGLAVFISDIRNCKSKEAEIKRINKELANIRSKFKGDKALDGYSKKKYVCKLLFIFLLGHDIDFGHMEAVNLLSSNKYTEKQIGYLFISVLVNSNSELIRLINNAIKNDLSSRNPTFMCLALHCIANVGSREMAEAFASEIPRILVAGDTMDSVKQSAALCLLRLYKTSPDLVLMGEWTSRVVHLLNDQHMGVVTAAISLITCLSQKNPDEFKTCVSLAVSRLSRIVSSASTDLQDYTYYFVPAPWLSCKLLRLLQCYPPPEDGAVKGRLVECLETILNKAQEPPKSKKVQHSNAKNAILFEAISLIIHYDSEPNLLVRACNQLGQFLQHRETNLRYLALESMCTLASSEFSHEAVKTHIETVINALKTERDVSVRQRAADLLYAMCDRSNAKQIVAEMLSYLETADYSIREEMVLKVAILAEKYAVDYSWYVDTILNLIRIAGDYVSEEVWYRVIQIVINRDDVQGYAAKTVFEALQAPACHENMVKVGGYILGEFGNLIAGDPRSSPLVQFNLLHSKFHLCSVPTRALLLSAYIKFINLFPETKATIQEVLRCDSQIRNSDVELQQRAVEYLKLSSIASTDVLATVLEEMPPFPERESSILAKLKKKKGPGAVSVTELEDSKREGGELNGGGDRGPDTAAMASTPSPSADLLGIRSAAPVGAAPASAGSLLVDVFSEAGPIAPSAAVNDDGFLRFVCKNNGVLFENQLLQIGIKSEYRQNLGRMYLFYGNKTSVQFASFTTTVSCPGELQSHILSMHLCTKPVEPLVEGGAQIQQVLNIECLTDFSDAPLLNIKFRYGGALQNLTLKLPVTINKFFQPTEMTSSDFFQRWKQLSQPQQEAQKIFKANHSMDTEVLKAKLLGLGTALLDNVDPNPENYVCAGVIQTKGQQVGCLLRLEPNAQAQVQKTEISHGHKYSDPLL</sequence>
<organism evidence="14 15">
    <name type="scientific">Dicentrarchus labrax</name>
    <name type="common">European seabass</name>
    <name type="synonym">Morone labrax</name>
    <dbReference type="NCBI Taxonomy" id="13489"/>
    <lineage>
        <taxon>Eukaryota</taxon>
        <taxon>Metazoa</taxon>
        <taxon>Chordata</taxon>
        <taxon>Craniata</taxon>
        <taxon>Vertebrata</taxon>
        <taxon>Euteleostomi</taxon>
        <taxon>Actinopterygii</taxon>
        <taxon>Neopterygii</taxon>
        <taxon>Teleostei</taxon>
        <taxon>Neoteleostei</taxon>
        <taxon>Acanthomorphata</taxon>
        <taxon>Eupercaria</taxon>
        <taxon>Moronidae</taxon>
        <taxon>Dicentrarchus</taxon>
    </lineage>
</organism>
<evidence type="ECO:0000256" key="12">
    <source>
        <dbReference type="SAM" id="MobiDB-lite"/>
    </source>
</evidence>
<dbReference type="SUPFAM" id="SSF55711">
    <property type="entry name" value="Subdomain of clathrin and coatomer appendage domain"/>
    <property type="match status" value="1"/>
</dbReference>
<dbReference type="InterPro" id="IPR016024">
    <property type="entry name" value="ARM-type_fold"/>
</dbReference>
<dbReference type="InterPro" id="IPR012295">
    <property type="entry name" value="TBP_dom_sf"/>
</dbReference>
<dbReference type="Gene3D" id="3.30.310.10">
    <property type="entry name" value="TATA-Binding Protein"/>
    <property type="match status" value="1"/>
</dbReference>
<dbReference type="GO" id="GO:0006886">
    <property type="term" value="P:intracellular protein transport"/>
    <property type="evidence" value="ECO:0007669"/>
    <property type="project" value="UniProtKB-UniRule"/>
</dbReference>
<evidence type="ECO:0000256" key="3">
    <source>
        <dbReference type="ARBA" id="ARBA00006613"/>
    </source>
</evidence>
<dbReference type="Proteomes" id="UP000694389">
    <property type="component" value="Unassembled WGS sequence"/>
</dbReference>